<name>A0AAU9II89_9CILI</name>
<evidence type="ECO:0000256" key="2">
    <source>
        <dbReference type="ARBA" id="ARBA00022737"/>
    </source>
</evidence>
<dbReference type="InterPro" id="IPR011992">
    <property type="entry name" value="EF-hand-dom_pair"/>
</dbReference>
<feature type="domain" description="EF-hand" evidence="5">
    <location>
        <begin position="408"/>
        <end position="438"/>
    </location>
</feature>
<organism evidence="6 7">
    <name type="scientific">Blepharisma stoltei</name>
    <dbReference type="NCBI Taxonomy" id="1481888"/>
    <lineage>
        <taxon>Eukaryota</taxon>
        <taxon>Sar</taxon>
        <taxon>Alveolata</taxon>
        <taxon>Ciliophora</taxon>
        <taxon>Postciliodesmatophora</taxon>
        <taxon>Heterotrichea</taxon>
        <taxon>Heterotrichida</taxon>
        <taxon>Blepharismidae</taxon>
        <taxon>Blepharisma</taxon>
    </lineage>
</organism>
<gene>
    <name evidence="6" type="ORF">BSTOLATCC_MIC8471</name>
</gene>
<dbReference type="Pfam" id="PF13499">
    <property type="entry name" value="EF-hand_7"/>
    <property type="match status" value="1"/>
</dbReference>
<evidence type="ECO:0000256" key="3">
    <source>
        <dbReference type="ARBA" id="ARBA00022837"/>
    </source>
</evidence>
<dbReference type="CDD" id="cd00051">
    <property type="entry name" value="EFh"/>
    <property type="match status" value="1"/>
</dbReference>
<dbReference type="AlphaFoldDB" id="A0AAU9II89"/>
<comment type="caution">
    <text evidence="6">The sequence shown here is derived from an EMBL/GenBank/DDBJ whole genome shotgun (WGS) entry which is preliminary data.</text>
</comment>
<dbReference type="InterPro" id="IPR028846">
    <property type="entry name" value="Recoverin"/>
</dbReference>
<evidence type="ECO:0000313" key="6">
    <source>
        <dbReference type="EMBL" id="CAG9313197.1"/>
    </source>
</evidence>
<keyword evidence="3" id="KW-0106">Calcium</keyword>
<keyword evidence="7" id="KW-1185">Reference proteome</keyword>
<evidence type="ECO:0000259" key="5">
    <source>
        <dbReference type="PROSITE" id="PS50222"/>
    </source>
</evidence>
<dbReference type="PROSITE" id="PS50222">
    <property type="entry name" value="EF_HAND_2"/>
    <property type="match status" value="3"/>
</dbReference>
<dbReference type="PANTHER" id="PTHR23055">
    <property type="entry name" value="CALCIUM BINDING PROTEINS"/>
    <property type="match status" value="1"/>
</dbReference>
<feature type="domain" description="EF-hand" evidence="5">
    <location>
        <begin position="99"/>
        <end position="134"/>
    </location>
</feature>
<dbReference type="Gene3D" id="1.10.238.10">
    <property type="entry name" value="EF-hand"/>
    <property type="match status" value="2"/>
</dbReference>
<feature type="compositionally biased region" description="Polar residues" evidence="4">
    <location>
        <begin position="190"/>
        <end position="210"/>
    </location>
</feature>
<dbReference type="InterPro" id="IPR002048">
    <property type="entry name" value="EF_hand_dom"/>
</dbReference>
<evidence type="ECO:0000256" key="4">
    <source>
        <dbReference type="SAM" id="MobiDB-lite"/>
    </source>
</evidence>
<evidence type="ECO:0000256" key="1">
    <source>
        <dbReference type="ARBA" id="ARBA00022723"/>
    </source>
</evidence>
<dbReference type="EMBL" id="CAJZBQ010000010">
    <property type="protein sequence ID" value="CAG9313197.1"/>
    <property type="molecule type" value="Genomic_DNA"/>
</dbReference>
<dbReference type="InterPro" id="IPR018247">
    <property type="entry name" value="EF_Hand_1_Ca_BS"/>
</dbReference>
<feature type="domain" description="EF-hand" evidence="5">
    <location>
        <begin position="370"/>
        <end position="405"/>
    </location>
</feature>
<keyword evidence="1" id="KW-0479">Metal-binding</keyword>
<reference evidence="6" key="1">
    <citation type="submission" date="2021-09" db="EMBL/GenBank/DDBJ databases">
        <authorList>
            <consortium name="AG Swart"/>
            <person name="Singh M."/>
            <person name="Singh A."/>
            <person name="Seah K."/>
            <person name="Emmerich C."/>
        </authorList>
    </citation>
    <scope>NUCLEOTIDE SEQUENCE</scope>
    <source>
        <strain evidence="6">ATCC30299</strain>
    </source>
</reference>
<dbReference type="PROSITE" id="PS00018">
    <property type="entry name" value="EF_HAND_1"/>
    <property type="match status" value="3"/>
</dbReference>
<dbReference type="SUPFAM" id="SSF47473">
    <property type="entry name" value="EF-hand"/>
    <property type="match status" value="2"/>
</dbReference>
<sequence>MGSYLSSGGSAILNFRRPVDFLASMLTKWTKEEILQAFHKFTSIQKPGDFITNIGGLRIIFRSTNAEGMEFEILRLFSNKGKINVMEVMAVIVIYAAISWKEKVKIALFMFDFDGNKVISRDEMDVLCRSFLRGVACVTKSPYATNQEIEDISAHVFTWADRFSNNKISCEDLIAWVGMNQEIQELLQTNEPPHSLRSNTMKPMSNISKNPKTESHKSPHRPRQSASFDISEKIRLKSINTMKAHGNSNSPRKRKFFVRANQTTLYTRDYIESLHSAFQRVEQSGKVAFDKLIEELSHHEVYKELVEDLKSDALAEIKSELTFRDLLSIACRSSDENQIKRMLRWITKDHTPLPNIRTNTNRGKKKVSYETANTYRRLFEKIDKNRDGTIDFQELRSEFRDYMGSSTIEQLFKEYDSDNNNKIDLPEFMKLLAPHDSFIPDEILEAFTSSPK</sequence>
<feature type="region of interest" description="Disordered" evidence="4">
    <location>
        <begin position="190"/>
        <end position="227"/>
    </location>
</feature>
<keyword evidence="2" id="KW-0677">Repeat</keyword>
<accession>A0AAU9II89</accession>
<protein>
    <recommendedName>
        <fullName evidence="5">EF-hand domain-containing protein</fullName>
    </recommendedName>
</protein>
<evidence type="ECO:0000313" key="7">
    <source>
        <dbReference type="Proteomes" id="UP001162131"/>
    </source>
</evidence>
<dbReference type="SMART" id="SM00054">
    <property type="entry name" value="EFh"/>
    <property type="match status" value="3"/>
</dbReference>
<dbReference type="Proteomes" id="UP001162131">
    <property type="component" value="Unassembled WGS sequence"/>
</dbReference>
<proteinExistence type="predicted"/>
<dbReference type="GO" id="GO:0005509">
    <property type="term" value="F:calcium ion binding"/>
    <property type="evidence" value="ECO:0007669"/>
    <property type="project" value="InterPro"/>
</dbReference>